<accession>A0ABS6A7X5</accession>
<dbReference type="Proteomes" id="UP000753376">
    <property type="component" value="Unassembled WGS sequence"/>
</dbReference>
<feature type="compositionally biased region" description="Polar residues" evidence="1">
    <location>
        <begin position="26"/>
        <end position="36"/>
    </location>
</feature>
<evidence type="ECO:0000313" key="3">
    <source>
        <dbReference type="Proteomes" id="UP000753376"/>
    </source>
</evidence>
<evidence type="ECO:0000256" key="1">
    <source>
        <dbReference type="SAM" id="MobiDB-lite"/>
    </source>
</evidence>
<reference evidence="2 3" key="1">
    <citation type="submission" date="2021-05" db="EMBL/GenBank/DDBJ databases">
        <title>Draft genomes of bacteria isolated from model marine particles.</title>
        <authorList>
            <person name="Datta M.S."/>
            <person name="Schwartzman J.A."/>
            <person name="Enke T.N."/>
            <person name="Saavedra J."/>
            <person name="Cermak N."/>
            <person name="Cordero O.X."/>
        </authorList>
    </citation>
    <scope>NUCLEOTIDE SEQUENCE [LARGE SCALE GENOMIC DNA]</scope>
    <source>
        <strain evidence="2 3">D2M19</strain>
    </source>
</reference>
<dbReference type="RefSeq" id="WP_216008032.1">
    <property type="nucleotide sequence ID" value="NZ_JAHKPV010000017.1"/>
</dbReference>
<dbReference type="EMBL" id="JAHKPV010000017">
    <property type="protein sequence ID" value="MBU2874183.1"/>
    <property type="molecule type" value="Genomic_DNA"/>
</dbReference>
<proteinExistence type="predicted"/>
<organism evidence="2 3">
    <name type="scientific">Marinobacter salexigens</name>
    <dbReference type="NCBI Taxonomy" id="1925763"/>
    <lineage>
        <taxon>Bacteria</taxon>
        <taxon>Pseudomonadati</taxon>
        <taxon>Pseudomonadota</taxon>
        <taxon>Gammaproteobacteria</taxon>
        <taxon>Pseudomonadales</taxon>
        <taxon>Marinobacteraceae</taxon>
        <taxon>Marinobacter</taxon>
    </lineage>
</organism>
<sequence length="313" mass="34005">MNLGNPTLLLLSILTLPIGGCGGGSSRDSATDTPGATENPLIPERPALESSNLSIDEESEVFLAVDLNGSSFQGFESETGTASNIAILAGDEGVYVHTPSVNSPKIVELFLTFTNENSTFREPISVHVRNTSAETLEKRTQQTIDDSASLLGLEQDLALYHFAVDTAYLNGVIKHSEKSRLMEAFVPEHSLAYNLLDSKLSELEASYSSYNQGRIADIELDQLIQQIEILAKDHGAYGVEKLTSVSHFSEIFAPTLTAGSLSFSERAGFFSRFVGNPVYGDWNGQIFQLKPPYNMITSLLRTSLSQDVLCDAI</sequence>
<keyword evidence="3" id="KW-1185">Reference proteome</keyword>
<gene>
    <name evidence="2" type="ORF">KO508_09210</name>
</gene>
<protein>
    <submittedName>
        <fullName evidence="2">Uncharacterized protein</fullName>
    </submittedName>
</protein>
<name>A0ABS6A7X5_9GAMM</name>
<evidence type="ECO:0000313" key="2">
    <source>
        <dbReference type="EMBL" id="MBU2874183.1"/>
    </source>
</evidence>
<comment type="caution">
    <text evidence="2">The sequence shown here is derived from an EMBL/GenBank/DDBJ whole genome shotgun (WGS) entry which is preliminary data.</text>
</comment>
<feature type="region of interest" description="Disordered" evidence="1">
    <location>
        <begin position="23"/>
        <end position="43"/>
    </location>
</feature>